<comment type="subcellular location">
    <subcellularLocation>
        <location evidence="1 11">Cell outer membrane</location>
        <topology evidence="1 11">Multi-pass membrane protein</topology>
    </subcellularLocation>
</comment>
<feature type="domain" description="TonB-dependent receptor-like beta-barrel" evidence="14">
    <location>
        <begin position="354"/>
        <end position="584"/>
    </location>
</feature>
<keyword evidence="8 12" id="KW-0798">TonB box</keyword>
<dbReference type="SUPFAM" id="SSF56935">
    <property type="entry name" value="Porins"/>
    <property type="match status" value="1"/>
</dbReference>
<name>A0A397P9N3_9SPHN</name>
<feature type="non-terminal residue" evidence="16">
    <location>
        <position position="617"/>
    </location>
</feature>
<accession>A0A397P9N3</accession>
<evidence type="ECO:0000256" key="10">
    <source>
        <dbReference type="ARBA" id="ARBA00023237"/>
    </source>
</evidence>
<dbReference type="InterPro" id="IPR000531">
    <property type="entry name" value="Beta-barrel_TonB"/>
</dbReference>
<evidence type="ECO:0000313" key="16">
    <source>
        <dbReference type="EMBL" id="RIA44689.1"/>
    </source>
</evidence>
<dbReference type="GO" id="GO:0009279">
    <property type="term" value="C:cell outer membrane"/>
    <property type="evidence" value="ECO:0007669"/>
    <property type="project" value="UniProtKB-SubCell"/>
</dbReference>
<dbReference type="GO" id="GO:0006826">
    <property type="term" value="P:iron ion transport"/>
    <property type="evidence" value="ECO:0007669"/>
    <property type="project" value="UniProtKB-KW"/>
</dbReference>
<keyword evidence="6" id="KW-0408">Iron</keyword>
<keyword evidence="9 11" id="KW-0472">Membrane</keyword>
<evidence type="ECO:0000256" key="3">
    <source>
        <dbReference type="ARBA" id="ARBA00022452"/>
    </source>
</evidence>
<dbReference type="InterPro" id="IPR039426">
    <property type="entry name" value="TonB-dep_rcpt-like"/>
</dbReference>
<keyword evidence="16" id="KW-0675">Receptor</keyword>
<dbReference type="PANTHER" id="PTHR32552:SF81">
    <property type="entry name" value="TONB-DEPENDENT OUTER MEMBRANE RECEPTOR"/>
    <property type="match status" value="1"/>
</dbReference>
<protein>
    <submittedName>
        <fullName evidence="16">Iron complex outermembrane receptor protein</fullName>
    </submittedName>
</protein>
<feature type="chain" id="PRO_5017250967" evidence="13">
    <location>
        <begin position="23"/>
        <end position="617"/>
    </location>
</feature>
<evidence type="ECO:0000313" key="17">
    <source>
        <dbReference type="Proteomes" id="UP000266568"/>
    </source>
</evidence>
<evidence type="ECO:0000256" key="13">
    <source>
        <dbReference type="SAM" id="SignalP"/>
    </source>
</evidence>
<dbReference type="InterPro" id="IPR036942">
    <property type="entry name" value="Beta-barrel_TonB_sf"/>
</dbReference>
<evidence type="ECO:0000256" key="8">
    <source>
        <dbReference type="ARBA" id="ARBA00023077"/>
    </source>
</evidence>
<evidence type="ECO:0000256" key="11">
    <source>
        <dbReference type="PROSITE-ProRule" id="PRU01360"/>
    </source>
</evidence>
<keyword evidence="5 11" id="KW-0812">Transmembrane</keyword>
<evidence type="ECO:0000256" key="1">
    <source>
        <dbReference type="ARBA" id="ARBA00004571"/>
    </source>
</evidence>
<keyword evidence="17" id="KW-1185">Reference proteome</keyword>
<dbReference type="PANTHER" id="PTHR32552">
    <property type="entry name" value="FERRICHROME IRON RECEPTOR-RELATED"/>
    <property type="match status" value="1"/>
</dbReference>
<dbReference type="EMBL" id="QXDC01000003">
    <property type="protein sequence ID" value="RIA44689.1"/>
    <property type="molecule type" value="Genomic_DNA"/>
</dbReference>
<keyword evidence="3 11" id="KW-1134">Transmembrane beta strand</keyword>
<dbReference type="InterPro" id="IPR012910">
    <property type="entry name" value="Plug_dom"/>
</dbReference>
<keyword evidence="7" id="KW-0406">Ion transport</keyword>
<feature type="signal peptide" evidence="13">
    <location>
        <begin position="1"/>
        <end position="22"/>
    </location>
</feature>
<evidence type="ECO:0000256" key="2">
    <source>
        <dbReference type="ARBA" id="ARBA00022448"/>
    </source>
</evidence>
<evidence type="ECO:0000256" key="7">
    <source>
        <dbReference type="ARBA" id="ARBA00023065"/>
    </source>
</evidence>
<keyword evidence="4" id="KW-0410">Iron transport</keyword>
<keyword evidence="10 11" id="KW-0998">Cell outer membrane</keyword>
<evidence type="ECO:0000256" key="12">
    <source>
        <dbReference type="RuleBase" id="RU003357"/>
    </source>
</evidence>
<evidence type="ECO:0000259" key="14">
    <source>
        <dbReference type="Pfam" id="PF00593"/>
    </source>
</evidence>
<organism evidence="16 17">
    <name type="scientific">Hephaestia caeni</name>
    <dbReference type="NCBI Taxonomy" id="645617"/>
    <lineage>
        <taxon>Bacteria</taxon>
        <taxon>Pseudomonadati</taxon>
        <taxon>Pseudomonadota</taxon>
        <taxon>Alphaproteobacteria</taxon>
        <taxon>Sphingomonadales</taxon>
        <taxon>Sphingomonadaceae</taxon>
        <taxon>Hephaestia</taxon>
    </lineage>
</organism>
<evidence type="ECO:0000256" key="9">
    <source>
        <dbReference type="ARBA" id="ARBA00023136"/>
    </source>
</evidence>
<evidence type="ECO:0000256" key="4">
    <source>
        <dbReference type="ARBA" id="ARBA00022496"/>
    </source>
</evidence>
<dbReference type="Pfam" id="PF00593">
    <property type="entry name" value="TonB_dep_Rec_b-barrel"/>
    <property type="match status" value="1"/>
</dbReference>
<evidence type="ECO:0000256" key="5">
    <source>
        <dbReference type="ARBA" id="ARBA00022692"/>
    </source>
</evidence>
<dbReference type="Pfam" id="PF07715">
    <property type="entry name" value="Plug"/>
    <property type="match status" value="1"/>
</dbReference>
<reference evidence="16 17" key="1">
    <citation type="submission" date="2018-08" db="EMBL/GenBank/DDBJ databases">
        <title>Genomic Encyclopedia of Type Strains, Phase IV (KMG-IV): sequencing the most valuable type-strain genomes for metagenomic binning, comparative biology and taxonomic classification.</title>
        <authorList>
            <person name="Goeker M."/>
        </authorList>
    </citation>
    <scope>NUCLEOTIDE SEQUENCE [LARGE SCALE GENOMIC DNA]</scope>
    <source>
        <strain evidence="16 17">DSM 25527</strain>
    </source>
</reference>
<evidence type="ECO:0000259" key="15">
    <source>
        <dbReference type="Pfam" id="PF07715"/>
    </source>
</evidence>
<sequence>MIRASSVALGIALALAPATALAQTQPAEQASAQPGGNDGLMDIVVTAQRVSENLQKVPVAVTTFDSEQLKQSSIETIADIAVRTPGFTAGQSNPVEPNFALRGIGSPQGISQNAAGDPSVVVFIDGIYAGRGGTPDLDALDLERVEVLRGPQGTLFGKNAIGGLINFVLRKPGPETRVHAEMTVGNFKRLDGLARANVALSDTVFASGSFAVKNRDGFYLNEPTGNRNPNLSLSSGRGAIRFYPNESLDLTVSVDLVRQDQRAQPRDKECDITFNSGLHCVGNNPDPRITSSTIDGFIKRDLNIYRAELAMETPLGEVTSLTAFRTAKLRMYTPFFSGPIDPPLLIESIQSDRENDKQFSEELRLAIGNPGDALRGQIGAYYLKEQIRRYQTITQYFPLPSQSGIVGYPQAIDARSVALFGQFNYNLLSNLTLTAGARMTWEKKWGTLGGTVVAGPAIPIPLTSPYDVDVSKSWDAFTPRGGIEWQVTDLIMAYASVSRGYKSGGYQGIAPTGASAAVPYNPEFAWSYEIGVKSRFADNRIQLNVSAFQTDHKDLQVAQLTATNGIVVGNAAESKLKGIEAEMVARDVTPGFHPAATRDRPLLSRMSAGEATGWVDP</sequence>
<dbReference type="AlphaFoldDB" id="A0A397P9N3"/>
<comment type="caution">
    <text evidence="16">The sequence shown here is derived from an EMBL/GenBank/DDBJ whole genome shotgun (WGS) entry which is preliminary data.</text>
</comment>
<proteinExistence type="inferred from homology"/>
<evidence type="ECO:0000256" key="6">
    <source>
        <dbReference type="ARBA" id="ARBA00023004"/>
    </source>
</evidence>
<gene>
    <name evidence="16" type="ORF">DFR49_2949</name>
</gene>
<keyword evidence="13" id="KW-0732">Signal</keyword>
<dbReference type="Proteomes" id="UP000266568">
    <property type="component" value="Unassembled WGS sequence"/>
</dbReference>
<feature type="domain" description="TonB-dependent receptor plug" evidence="15">
    <location>
        <begin position="54"/>
        <end position="163"/>
    </location>
</feature>
<keyword evidence="2 11" id="KW-0813">Transport</keyword>
<comment type="similarity">
    <text evidence="11 12">Belongs to the TonB-dependent receptor family.</text>
</comment>
<dbReference type="Gene3D" id="2.40.170.20">
    <property type="entry name" value="TonB-dependent receptor, beta-barrel domain"/>
    <property type="match status" value="1"/>
</dbReference>
<dbReference type="PROSITE" id="PS52016">
    <property type="entry name" value="TONB_DEPENDENT_REC_3"/>
    <property type="match status" value="1"/>
</dbReference>